<dbReference type="InterPro" id="IPR003661">
    <property type="entry name" value="HisK_dim/P_dom"/>
</dbReference>
<dbReference type="Gene3D" id="1.10.287.130">
    <property type="match status" value="1"/>
</dbReference>
<evidence type="ECO:0000256" key="3">
    <source>
        <dbReference type="ARBA" id="ARBA00022553"/>
    </source>
</evidence>
<dbReference type="GO" id="GO:0005524">
    <property type="term" value="F:ATP binding"/>
    <property type="evidence" value="ECO:0007669"/>
    <property type="project" value="UniProtKB-KW"/>
</dbReference>
<keyword evidence="5" id="KW-0547">Nucleotide-binding</keyword>
<dbReference type="EMBL" id="JABBPK010000001">
    <property type="protein sequence ID" value="NMO79340.1"/>
    <property type="molecule type" value="Genomic_DNA"/>
</dbReference>
<keyword evidence="3" id="KW-0597">Phosphoprotein</keyword>
<dbReference type="Gene3D" id="3.30.565.10">
    <property type="entry name" value="Histidine kinase-like ATPase, C-terminal domain"/>
    <property type="match status" value="1"/>
</dbReference>
<feature type="transmembrane region" description="Helical" evidence="9">
    <location>
        <begin position="103"/>
        <end position="121"/>
    </location>
</feature>
<dbReference type="InterPro" id="IPR004358">
    <property type="entry name" value="Sig_transdc_His_kin-like_C"/>
</dbReference>
<proteinExistence type="predicted"/>
<dbReference type="EC" id="2.7.13.3" evidence="2"/>
<comment type="catalytic activity">
    <reaction evidence="1">
        <text>ATP + protein L-histidine = ADP + protein N-phospho-L-histidine.</text>
        <dbReference type="EC" id="2.7.13.3"/>
    </reaction>
</comment>
<feature type="transmembrane region" description="Helical" evidence="9">
    <location>
        <begin position="37"/>
        <end position="57"/>
    </location>
</feature>
<keyword evidence="6 11" id="KW-0418">Kinase</keyword>
<reference evidence="11 12" key="1">
    <citation type="submission" date="2020-04" db="EMBL/GenBank/DDBJ databases">
        <title>Bacillus sp. UniB3 isolated from commercial digestive syrup.</title>
        <authorList>
            <person name="Thorat V."/>
            <person name="Kirdat K."/>
            <person name="Tiwarekar B."/>
            <person name="Yadav A."/>
        </authorList>
    </citation>
    <scope>NUCLEOTIDE SEQUENCE [LARGE SCALE GENOMIC DNA]</scope>
    <source>
        <strain evidence="11 12">UniB3</strain>
    </source>
</reference>
<organism evidence="11 12">
    <name type="scientific">Niallia alba</name>
    <dbReference type="NCBI Taxonomy" id="2729105"/>
    <lineage>
        <taxon>Bacteria</taxon>
        <taxon>Bacillati</taxon>
        <taxon>Bacillota</taxon>
        <taxon>Bacilli</taxon>
        <taxon>Bacillales</taxon>
        <taxon>Bacillaceae</taxon>
        <taxon>Niallia</taxon>
    </lineage>
</organism>
<feature type="transmembrane region" description="Helical" evidence="9">
    <location>
        <begin position="69"/>
        <end position="97"/>
    </location>
</feature>
<protein>
    <recommendedName>
        <fullName evidence="2">histidine kinase</fullName>
        <ecNumber evidence="2">2.7.13.3</ecNumber>
    </recommendedName>
</protein>
<evidence type="ECO:0000259" key="10">
    <source>
        <dbReference type="PROSITE" id="PS50109"/>
    </source>
</evidence>
<keyword evidence="9" id="KW-0812">Transmembrane</keyword>
<keyword evidence="9" id="KW-0472">Membrane</keyword>
<dbReference type="InterPro" id="IPR036890">
    <property type="entry name" value="HATPase_C_sf"/>
</dbReference>
<evidence type="ECO:0000313" key="11">
    <source>
        <dbReference type="EMBL" id="NMO79340.1"/>
    </source>
</evidence>
<evidence type="ECO:0000256" key="9">
    <source>
        <dbReference type="SAM" id="Phobius"/>
    </source>
</evidence>
<dbReference type="SMART" id="SM00388">
    <property type="entry name" value="HisKA"/>
    <property type="match status" value="1"/>
</dbReference>
<evidence type="ECO:0000256" key="7">
    <source>
        <dbReference type="ARBA" id="ARBA00022840"/>
    </source>
</evidence>
<dbReference type="InterPro" id="IPR003594">
    <property type="entry name" value="HATPase_dom"/>
</dbReference>
<gene>
    <name evidence="11" type="ORF">HHU08_20540</name>
</gene>
<feature type="domain" description="Histidine kinase" evidence="10">
    <location>
        <begin position="209"/>
        <end position="416"/>
    </location>
</feature>
<dbReference type="PANTHER" id="PTHR43065">
    <property type="entry name" value="SENSOR HISTIDINE KINASE"/>
    <property type="match status" value="1"/>
</dbReference>
<feature type="transmembrane region" description="Helical" evidence="9">
    <location>
        <begin position="9"/>
        <end position="25"/>
    </location>
</feature>
<dbReference type="CDD" id="cd00082">
    <property type="entry name" value="HisKA"/>
    <property type="match status" value="1"/>
</dbReference>
<keyword evidence="9" id="KW-1133">Transmembrane helix</keyword>
<evidence type="ECO:0000256" key="5">
    <source>
        <dbReference type="ARBA" id="ARBA00022741"/>
    </source>
</evidence>
<dbReference type="InterPro" id="IPR005467">
    <property type="entry name" value="His_kinase_dom"/>
</dbReference>
<keyword evidence="7" id="KW-0067">ATP-binding</keyword>
<keyword evidence="12" id="KW-1185">Reference proteome</keyword>
<dbReference type="GO" id="GO:0000155">
    <property type="term" value="F:phosphorelay sensor kinase activity"/>
    <property type="evidence" value="ECO:0007669"/>
    <property type="project" value="InterPro"/>
</dbReference>
<dbReference type="Proteomes" id="UP000588491">
    <property type="component" value="Unassembled WGS sequence"/>
</dbReference>
<comment type="caution">
    <text evidence="11">The sequence shown here is derived from an EMBL/GenBank/DDBJ whole genome shotgun (WGS) entry which is preliminary data.</text>
</comment>
<evidence type="ECO:0000256" key="1">
    <source>
        <dbReference type="ARBA" id="ARBA00000085"/>
    </source>
</evidence>
<name>A0A7Y0PNY4_9BACI</name>
<keyword evidence="4" id="KW-0808">Transferase</keyword>
<feature type="transmembrane region" description="Helical" evidence="9">
    <location>
        <begin position="133"/>
        <end position="154"/>
    </location>
</feature>
<feature type="transmembrane region" description="Helical" evidence="9">
    <location>
        <begin position="160"/>
        <end position="183"/>
    </location>
</feature>
<dbReference type="SUPFAM" id="SSF47384">
    <property type="entry name" value="Homodimeric domain of signal transducing histidine kinase"/>
    <property type="match status" value="1"/>
</dbReference>
<evidence type="ECO:0000256" key="2">
    <source>
        <dbReference type="ARBA" id="ARBA00012438"/>
    </source>
</evidence>
<evidence type="ECO:0000313" key="12">
    <source>
        <dbReference type="Proteomes" id="UP000588491"/>
    </source>
</evidence>
<keyword evidence="8" id="KW-0902">Two-component regulatory system</keyword>
<dbReference type="PANTHER" id="PTHR43065:SF46">
    <property type="entry name" value="C4-DICARBOXYLATE TRANSPORT SENSOR PROTEIN DCTB"/>
    <property type="match status" value="1"/>
</dbReference>
<dbReference type="SMART" id="SM00387">
    <property type="entry name" value="HATPase_c"/>
    <property type="match status" value="1"/>
</dbReference>
<dbReference type="PROSITE" id="PS50109">
    <property type="entry name" value="HIS_KIN"/>
    <property type="match status" value="1"/>
</dbReference>
<dbReference type="Pfam" id="PF02518">
    <property type="entry name" value="HATPase_c"/>
    <property type="match status" value="1"/>
</dbReference>
<dbReference type="InterPro" id="IPR036097">
    <property type="entry name" value="HisK_dim/P_sf"/>
</dbReference>
<dbReference type="Pfam" id="PF00512">
    <property type="entry name" value="HisKA"/>
    <property type="match status" value="1"/>
</dbReference>
<evidence type="ECO:0000256" key="4">
    <source>
        <dbReference type="ARBA" id="ARBA00022679"/>
    </source>
</evidence>
<dbReference type="PRINTS" id="PR00344">
    <property type="entry name" value="BCTRLSENSOR"/>
</dbReference>
<sequence length="417" mass="47147">MAFPNIEQLSYHLLVIILPIVWYLLVSKEDVSQRKKLISNFSLILFIMLFFTMVHPIQMEEGLFYDLKVVPILLALVYGGLSTSILLTVILIGYKFFILGNGFYIYILNYSIAGAIILFLKNKLVTLTFGAKWKLIMGVYWLCALTRVIFVFITEQVAQLPFVLIYSFTTWGALFIVTSIIQYNDEKILNQKKVQIAERLNAVSQLAASVAHEVRNPMTSVKGFLQLISGDNNLSGKQRKYIEISLQELERTETIISDYLSMAKPVSKEEEENLNITTELRGVIEVMTSYTNTHNIIIDAVISNQLYCKGKKNEFKQAMINMMKNSVEAMNGNGVLKVRAYALGEKIFIEIEDNGIGMTSKQVKQLGTPYYSTKDKGTGIGLTLVYRIIRDMKGEISVVSKKGQGTTFRIALLKTIV</sequence>
<dbReference type="SUPFAM" id="SSF55874">
    <property type="entry name" value="ATPase domain of HSP90 chaperone/DNA topoisomerase II/histidine kinase"/>
    <property type="match status" value="1"/>
</dbReference>
<dbReference type="AlphaFoldDB" id="A0A7Y0PNY4"/>
<evidence type="ECO:0000256" key="8">
    <source>
        <dbReference type="ARBA" id="ARBA00023012"/>
    </source>
</evidence>
<evidence type="ECO:0000256" key="6">
    <source>
        <dbReference type="ARBA" id="ARBA00022777"/>
    </source>
</evidence>
<accession>A0A7Y0PNY4</accession>